<comment type="caution">
    <text evidence="2">The sequence shown here is derived from an EMBL/GenBank/DDBJ whole genome shotgun (WGS) entry which is preliminary data.</text>
</comment>
<organism evidence="2 3">
    <name type="scientific">Paraburkholderia franconis</name>
    <dbReference type="NCBI Taxonomy" id="2654983"/>
    <lineage>
        <taxon>Bacteria</taxon>
        <taxon>Pseudomonadati</taxon>
        <taxon>Pseudomonadota</taxon>
        <taxon>Betaproteobacteria</taxon>
        <taxon>Burkholderiales</taxon>
        <taxon>Burkholderiaceae</taxon>
        <taxon>Paraburkholderia</taxon>
    </lineage>
</organism>
<keyword evidence="3" id="KW-1185">Reference proteome</keyword>
<keyword evidence="1" id="KW-0472">Membrane</keyword>
<feature type="transmembrane region" description="Helical" evidence="1">
    <location>
        <begin position="193"/>
        <end position="218"/>
    </location>
</feature>
<proteinExistence type="predicted"/>
<feature type="transmembrane region" description="Helical" evidence="1">
    <location>
        <begin position="9"/>
        <end position="27"/>
    </location>
</feature>
<dbReference type="EMBL" id="WHNP01000112">
    <property type="protein sequence ID" value="MPW23480.1"/>
    <property type="molecule type" value="Genomic_DNA"/>
</dbReference>
<accession>A0A7X1NK62</accession>
<evidence type="ECO:0000313" key="2">
    <source>
        <dbReference type="EMBL" id="MPW23480.1"/>
    </source>
</evidence>
<evidence type="ECO:0000256" key="1">
    <source>
        <dbReference type="SAM" id="Phobius"/>
    </source>
</evidence>
<sequence length="226" mass="25160">MKSGKLTRAWFAWFIVAAILGGYYSLWTIATRPIKVKVVLIPQNAVHMTVFSLWGHWIGFEMRFQGGFSNPRVAELGNYAYRKSPTGELTFPNPGQLILTAISVNGGPSVELEAMPAGARSSMETSRRLTQNHHAASDEWTWSPRKRDGLWASPGKNEVSLTVVDVGQPLMGEEVTLVAQPPLSFRFGQSHYAWLWFAWFLCPLGAIILAIIGLALLWKTFVAKRA</sequence>
<protein>
    <submittedName>
        <fullName evidence="2">Uncharacterized protein</fullName>
    </submittedName>
</protein>
<dbReference type="AlphaFoldDB" id="A0A7X1NK62"/>
<keyword evidence="1" id="KW-1133">Transmembrane helix</keyword>
<gene>
    <name evidence="2" type="ORF">GCT13_43795</name>
</gene>
<reference evidence="2 3" key="1">
    <citation type="submission" date="2019-10" db="EMBL/GenBank/DDBJ databases">
        <title>Paraburkholderia sp. isolated from nodules of Mimosa pudica from Brazilian Atlantic Forest soils.</title>
        <authorList>
            <person name="Paulitsch F."/>
            <person name="Hungria M."/>
            <person name="Dall'Agnol R."/>
        </authorList>
    </citation>
    <scope>NUCLEOTIDE SEQUENCE [LARGE SCALE GENOMIC DNA]</scope>
    <source>
        <strain evidence="2 3">CNPSo 3157</strain>
    </source>
</reference>
<evidence type="ECO:0000313" key="3">
    <source>
        <dbReference type="Proteomes" id="UP000484381"/>
    </source>
</evidence>
<name>A0A7X1NK62_9BURK</name>
<keyword evidence="1" id="KW-0812">Transmembrane</keyword>
<dbReference type="Proteomes" id="UP000484381">
    <property type="component" value="Unassembled WGS sequence"/>
</dbReference>